<name>A0A9P7S2W7_9AGAR</name>
<dbReference type="PROSITE" id="PS50219">
    <property type="entry name" value="CNH"/>
    <property type="match status" value="1"/>
</dbReference>
<dbReference type="GeneID" id="66076863"/>
<gene>
    <name evidence="3" type="ORF">E1B28_007787</name>
</gene>
<dbReference type="PANTHER" id="PTHR46572:SF1">
    <property type="entry name" value="RHO1 GUANINE NUCLEOTIDE EXCHANGE FACTOR TUS1"/>
    <property type="match status" value="1"/>
</dbReference>
<dbReference type="AlphaFoldDB" id="A0A9P7S2W7"/>
<dbReference type="Pfam" id="PF00780">
    <property type="entry name" value="CNH"/>
    <property type="match status" value="1"/>
</dbReference>
<dbReference type="InterPro" id="IPR052233">
    <property type="entry name" value="Rho-type_GEFs"/>
</dbReference>
<keyword evidence="1" id="KW-0344">Guanine-nucleotide releasing factor</keyword>
<dbReference type="Proteomes" id="UP001049176">
    <property type="component" value="Chromosome 4"/>
</dbReference>
<dbReference type="OrthoDB" id="2272012at2759"/>
<dbReference type="SMART" id="SM00036">
    <property type="entry name" value="CNH"/>
    <property type="match status" value="1"/>
</dbReference>
<evidence type="ECO:0000259" key="2">
    <source>
        <dbReference type="PROSITE" id="PS50219"/>
    </source>
</evidence>
<accession>A0A9P7S2W7</accession>
<dbReference type="RefSeq" id="XP_043010648.1">
    <property type="nucleotide sequence ID" value="XM_043152562.1"/>
</dbReference>
<keyword evidence="4" id="KW-1185">Reference proteome</keyword>
<protein>
    <recommendedName>
        <fullName evidence="2">CNH domain-containing protein</fullName>
    </recommendedName>
</protein>
<dbReference type="EMBL" id="CM032184">
    <property type="protein sequence ID" value="KAG7094178.1"/>
    <property type="molecule type" value="Genomic_DNA"/>
</dbReference>
<evidence type="ECO:0000313" key="4">
    <source>
        <dbReference type="Proteomes" id="UP001049176"/>
    </source>
</evidence>
<reference evidence="3" key="1">
    <citation type="journal article" date="2021" name="Genome Biol. Evol.">
        <title>The assembled and annotated genome of the fairy-ring fungus Marasmius oreades.</title>
        <authorList>
            <person name="Hiltunen M."/>
            <person name="Ament-Velasquez S.L."/>
            <person name="Johannesson H."/>
        </authorList>
    </citation>
    <scope>NUCLEOTIDE SEQUENCE</scope>
    <source>
        <strain evidence="3">03SP1</strain>
    </source>
</reference>
<feature type="domain" description="CNH" evidence="2">
    <location>
        <begin position="24"/>
        <end position="324"/>
    </location>
</feature>
<evidence type="ECO:0000256" key="1">
    <source>
        <dbReference type="ARBA" id="ARBA00022658"/>
    </source>
</evidence>
<proteinExistence type="predicted"/>
<sequence>MEDEGKSQQVFDTKTIFTIGSEVTSKVICSVPFRSPDGEDLIAIGCAEGIWVGCRNDPQSLRRVLLVKKLSQFAILEDIGIFVVLADKALYAYHIEALFSASPSHQQASQRAYQISERKKDVHYFNGGYVQGRRLIVYVKSGSLSSTFYILEADIPRISSSESGWFKSYKKFYIPRETHDVIFLNTKLAVLHIKGVDVLDPFDLQTMTIPSKDDFKSVVDSKLRSSFRPLGMFRVPGDPESDKDEFLICYSNFGLYLDSLGEPTRSKPVVSWGVEVQHAALLNSSYIALFSRQSVEIRGLYNGEVTQVIKGKDVRCVWDGRVTTIADPHDAAVDRPRALGMMNSEEIPGCQKVFEVLPVG</sequence>
<dbReference type="PANTHER" id="PTHR46572">
    <property type="entry name" value="RHO1 GDP-GTP EXCHANGE PROTEIN 1-RELATED"/>
    <property type="match status" value="1"/>
</dbReference>
<comment type="caution">
    <text evidence="3">The sequence shown here is derived from an EMBL/GenBank/DDBJ whole genome shotgun (WGS) entry which is preliminary data.</text>
</comment>
<organism evidence="3 4">
    <name type="scientific">Marasmius oreades</name>
    <name type="common">fairy-ring Marasmius</name>
    <dbReference type="NCBI Taxonomy" id="181124"/>
    <lineage>
        <taxon>Eukaryota</taxon>
        <taxon>Fungi</taxon>
        <taxon>Dikarya</taxon>
        <taxon>Basidiomycota</taxon>
        <taxon>Agaricomycotina</taxon>
        <taxon>Agaricomycetes</taxon>
        <taxon>Agaricomycetidae</taxon>
        <taxon>Agaricales</taxon>
        <taxon>Marasmiineae</taxon>
        <taxon>Marasmiaceae</taxon>
        <taxon>Marasmius</taxon>
    </lineage>
</organism>
<dbReference type="GO" id="GO:0005085">
    <property type="term" value="F:guanyl-nucleotide exchange factor activity"/>
    <property type="evidence" value="ECO:0007669"/>
    <property type="project" value="UniProtKB-KW"/>
</dbReference>
<dbReference type="KEGG" id="more:E1B28_007787"/>
<evidence type="ECO:0000313" key="3">
    <source>
        <dbReference type="EMBL" id="KAG7094178.1"/>
    </source>
</evidence>
<dbReference type="InterPro" id="IPR001180">
    <property type="entry name" value="CNH_dom"/>
</dbReference>